<dbReference type="KEGG" id="chk:D4L85_16240"/>
<dbReference type="EMBL" id="CP032382">
    <property type="protein sequence ID" value="AYB32020.1"/>
    <property type="molecule type" value="Genomic_DNA"/>
</dbReference>
<reference evidence="3" key="1">
    <citation type="submission" date="2018-09" db="EMBL/GenBank/DDBJ databases">
        <title>Chryseolinea sp. KIS68-18 isolated from soil.</title>
        <authorList>
            <person name="Weon H.-Y."/>
            <person name="Kwon S.-W."/>
            <person name="Lee S.A."/>
        </authorList>
    </citation>
    <scope>NUCLEOTIDE SEQUENCE [LARGE SCALE GENOMIC DNA]</scope>
    <source>
        <strain evidence="3">KIS68-18</strain>
    </source>
</reference>
<accession>A0A385SR38</accession>
<protein>
    <recommendedName>
        <fullName evidence="4">DUF4403 family protein</fullName>
    </recommendedName>
</protein>
<feature type="signal peptide" evidence="1">
    <location>
        <begin position="1"/>
        <end position="21"/>
    </location>
</feature>
<evidence type="ECO:0008006" key="4">
    <source>
        <dbReference type="Google" id="ProtNLM"/>
    </source>
</evidence>
<feature type="chain" id="PRO_5017461320" description="DUF4403 family protein" evidence="1">
    <location>
        <begin position="22"/>
        <end position="545"/>
    </location>
</feature>
<dbReference type="OrthoDB" id="1490642at2"/>
<sequence>MKVCSTCKAAILTYISVICLANPVHSQSSIYSEETIKFDVLTQKPDKPIPFDRSFTLEVSKVPVKDVLQVDLYEAQVQNGQRSLVQNQVTCRTNTFLASVKDATLYFDNSGESLLIFFPPLKPNQLFDVNVITKLSVESRTLLREVDTLLVRRANANAKYQQFILSTIGKNFNRTYTDWLTVVQYQPFFNTSLLPLYGQILRPANYQISTLTLTEVEIQAIGIASDSVVDEFKDGKYFQALINRPTLPPWSIGLIDIRNVYAREPQIKPLDLLKRQLALKSNISLLDSLLRRLDLIRTHGIDAISINRRTVTFATIRANVATALSQTILNSEFIGNTIKRLDTRVDSIGHLAQGIYLAGNTLASDLKTQGGNVLFVDAGLTNMIVPGVTSSAVNIPKLYYGVSIYFRPIDKNTRRNKFPKDFTQYSPPLNRRCIINGTDTVYGPDYAVLARKTILQQLSLNVGLTVGGMTNKDFDNFLTSNSLLIGPAIRFKRAFKASAGISLVRRNSRDPLISEKVTVMGSYISLSVDIDFIQSIKDITSMVLK</sequence>
<evidence type="ECO:0000256" key="1">
    <source>
        <dbReference type="SAM" id="SignalP"/>
    </source>
</evidence>
<organism evidence="2 3">
    <name type="scientific">Chryseolinea soli</name>
    <dbReference type="NCBI Taxonomy" id="2321403"/>
    <lineage>
        <taxon>Bacteria</taxon>
        <taxon>Pseudomonadati</taxon>
        <taxon>Bacteroidota</taxon>
        <taxon>Cytophagia</taxon>
        <taxon>Cytophagales</taxon>
        <taxon>Fulvivirgaceae</taxon>
        <taxon>Chryseolinea</taxon>
    </lineage>
</organism>
<name>A0A385SR38_9BACT</name>
<dbReference type="AlphaFoldDB" id="A0A385SR38"/>
<gene>
    <name evidence="2" type="ORF">D4L85_16240</name>
</gene>
<proteinExistence type="predicted"/>
<dbReference type="RefSeq" id="WP_119755281.1">
    <property type="nucleotide sequence ID" value="NZ_CP032382.1"/>
</dbReference>
<evidence type="ECO:0000313" key="2">
    <source>
        <dbReference type="EMBL" id="AYB32020.1"/>
    </source>
</evidence>
<dbReference type="Proteomes" id="UP000266183">
    <property type="component" value="Chromosome"/>
</dbReference>
<keyword evidence="1" id="KW-0732">Signal</keyword>
<keyword evidence="3" id="KW-1185">Reference proteome</keyword>
<evidence type="ECO:0000313" key="3">
    <source>
        <dbReference type="Proteomes" id="UP000266183"/>
    </source>
</evidence>